<keyword evidence="2" id="KW-1185">Reference proteome</keyword>
<dbReference type="Proteomes" id="UP000762676">
    <property type="component" value="Unassembled WGS sequence"/>
</dbReference>
<protein>
    <submittedName>
        <fullName evidence="1">Uncharacterized protein</fullName>
    </submittedName>
</protein>
<sequence length="108" mass="12543">MVCHLLLISDAAYKKLKEDFLDVFKELDELEKESELIDNTPVAVLRKDFKKYLRALPVVGFNSGRYDINVIKPFLIKHLLETGPKTLTMRKMKTLKRQNVKRLAALLL</sequence>
<organism evidence="1 2">
    <name type="scientific">Elysia marginata</name>
    <dbReference type="NCBI Taxonomy" id="1093978"/>
    <lineage>
        <taxon>Eukaryota</taxon>
        <taxon>Metazoa</taxon>
        <taxon>Spiralia</taxon>
        <taxon>Lophotrochozoa</taxon>
        <taxon>Mollusca</taxon>
        <taxon>Gastropoda</taxon>
        <taxon>Heterobranchia</taxon>
        <taxon>Euthyneura</taxon>
        <taxon>Panpulmonata</taxon>
        <taxon>Sacoglossa</taxon>
        <taxon>Placobranchoidea</taxon>
        <taxon>Plakobranchidae</taxon>
        <taxon>Elysia</taxon>
    </lineage>
</organism>
<proteinExistence type="predicted"/>
<reference evidence="1 2" key="1">
    <citation type="journal article" date="2021" name="Elife">
        <title>Chloroplast acquisition without the gene transfer in kleptoplastic sea slugs, Plakobranchus ocellatus.</title>
        <authorList>
            <person name="Maeda T."/>
            <person name="Takahashi S."/>
            <person name="Yoshida T."/>
            <person name="Shimamura S."/>
            <person name="Takaki Y."/>
            <person name="Nagai Y."/>
            <person name="Toyoda A."/>
            <person name="Suzuki Y."/>
            <person name="Arimoto A."/>
            <person name="Ishii H."/>
            <person name="Satoh N."/>
            <person name="Nishiyama T."/>
            <person name="Hasebe M."/>
            <person name="Maruyama T."/>
            <person name="Minagawa J."/>
            <person name="Obokata J."/>
            <person name="Shigenobu S."/>
        </authorList>
    </citation>
    <scope>NUCLEOTIDE SEQUENCE [LARGE SCALE GENOMIC DNA]</scope>
</reference>
<evidence type="ECO:0000313" key="1">
    <source>
        <dbReference type="EMBL" id="GFR89466.1"/>
    </source>
</evidence>
<evidence type="ECO:0000313" key="2">
    <source>
        <dbReference type="Proteomes" id="UP000762676"/>
    </source>
</evidence>
<dbReference type="AlphaFoldDB" id="A0AAV4GY72"/>
<accession>A0AAV4GY72</accession>
<dbReference type="EMBL" id="BMAT01001628">
    <property type="protein sequence ID" value="GFR89466.1"/>
    <property type="molecule type" value="Genomic_DNA"/>
</dbReference>
<comment type="caution">
    <text evidence="1">The sequence shown here is derived from an EMBL/GenBank/DDBJ whole genome shotgun (WGS) entry which is preliminary data.</text>
</comment>
<gene>
    <name evidence="1" type="ORF">ElyMa_000794700</name>
</gene>
<name>A0AAV4GY72_9GAST</name>